<dbReference type="GO" id="GO:0050353">
    <property type="term" value="F:trimethyllysine dioxygenase activity"/>
    <property type="evidence" value="ECO:0007669"/>
    <property type="project" value="InterPro"/>
</dbReference>
<dbReference type="UniPathway" id="UPA00118"/>
<dbReference type="AlphaFoldDB" id="A0A1S8B3C3"/>
<dbReference type="NCBIfam" id="TIGR02410">
    <property type="entry name" value="carnitine_TMLD"/>
    <property type="match status" value="1"/>
</dbReference>
<comment type="similarity">
    <text evidence="4">Belongs to the gamma-BBH/TMLD family.</text>
</comment>
<evidence type="ECO:0000256" key="9">
    <source>
        <dbReference type="ARBA" id="ARBA00023004"/>
    </source>
</evidence>
<evidence type="ECO:0000256" key="1">
    <source>
        <dbReference type="ARBA" id="ARBA00001954"/>
    </source>
</evidence>
<dbReference type="GO" id="GO:0045329">
    <property type="term" value="P:carnitine biosynthetic process"/>
    <property type="evidence" value="ECO:0007669"/>
    <property type="project" value="UniProtKB-UniPathway"/>
</dbReference>
<dbReference type="InterPro" id="IPR012776">
    <property type="entry name" value="Trimethyllysine_dOase"/>
</dbReference>
<dbReference type="Proteomes" id="UP000190776">
    <property type="component" value="Unassembled WGS sequence"/>
</dbReference>
<dbReference type="PANTHER" id="PTHR10696">
    <property type="entry name" value="GAMMA-BUTYROBETAINE HYDROXYLASE-RELATED"/>
    <property type="match status" value="1"/>
</dbReference>
<organism evidence="11 12">
    <name type="scientific">Diplodia seriata</name>
    <dbReference type="NCBI Taxonomy" id="420778"/>
    <lineage>
        <taxon>Eukaryota</taxon>
        <taxon>Fungi</taxon>
        <taxon>Dikarya</taxon>
        <taxon>Ascomycota</taxon>
        <taxon>Pezizomycotina</taxon>
        <taxon>Dothideomycetes</taxon>
        <taxon>Dothideomycetes incertae sedis</taxon>
        <taxon>Botryosphaeriales</taxon>
        <taxon>Botryosphaeriaceae</taxon>
        <taxon>Diplodia</taxon>
    </lineage>
</organism>
<protein>
    <submittedName>
        <fullName evidence="11">Trimethyllysine dioxygenase</fullName>
    </submittedName>
</protein>
<dbReference type="OrthoDB" id="408743at2759"/>
<evidence type="ECO:0000256" key="6">
    <source>
        <dbReference type="ARBA" id="ARBA00022873"/>
    </source>
</evidence>
<keyword evidence="6" id="KW-0124">Carnitine biosynthesis</keyword>
<dbReference type="SUPFAM" id="SSF51197">
    <property type="entry name" value="Clavaminate synthase-like"/>
    <property type="match status" value="1"/>
</dbReference>
<keyword evidence="9" id="KW-0408">Iron</keyword>
<evidence type="ECO:0000256" key="3">
    <source>
        <dbReference type="ARBA" id="ARBA00005022"/>
    </source>
</evidence>
<dbReference type="CDD" id="cd00250">
    <property type="entry name" value="CAS_like"/>
    <property type="match status" value="1"/>
</dbReference>
<sequence length="254" mass="28924">MKSDEEVGKWTALIQRYGFAYVDGCPPTPEATQKLLERISFIRHTHYGGFWDFTSDLASKDTAYTSIALEAHTDNTYFSDPARLQMFHLLSHTEGDGGASLLVDGFNIAMKLKKKEPAAYRTLSTVHINSHASGNDGIVIVPRQTHTVLEHSPTSMLQQVRWNNSDRASIMVPLPATEKWYWAARKWTELVRSAENEYWEQLKPGRALIFDNWRVLHGRSAFTGKRRLCGGYINNDDFMSRYRTLNLPNGGRVL</sequence>
<accession>A0A1S8B3C3</accession>
<keyword evidence="7 11" id="KW-0223">Dioxygenase</keyword>
<dbReference type="InterPro" id="IPR042098">
    <property type="entry name" value="TauD-like_sf"/>
</dbReference>
<dbReference type="STRING" id="420778.A0A1S8B3C3"/>
<dbReference type="Pfam" id="PF02668">
    <property type="entry name" value="TauD"/>
    <property type="match status" value="1"/>
</dbReference>
<evidence type="ECO:0000256" key="4">
    <source>
        <dbReference type="ARBA" id="ARBA00008654"/>
    </source>
</evidence>
<keyword evidence="5" id="KW-0479">Metal-binding</keyword>
<evidence type="ECO:0000259" key="10">
    <source>
        <dbReference type="Pfam" id="PF02668"/>
    </source>
</evidence>
<dbReference type="FunFam" id="3.60.130.10:FF:000001">
    <property type="entry name" value="Trimethyllysine dioxygenase, mitochondrial"/>
    <property type="match status" value="1"/>
</dbReference>
<evidence type="ECO:0000313" key="12">
    <source>
        <dbReference type="Proteomes" id="UP000190776"/>
    </source>
</evidence>
<name>A0A1S8B3C3_9PEZI</name>
<evidence type="ECO:0000256" key="5">
    <source>
        <dbReference type="ARBA" id="ARBA00022723"/>
    </source>
</evidence>
<dbReference type="GO" id="GO:0005739">
    <property type="term" value="C:mitochondrion"/>
    <property type="evidence" value="ECO:0007669"/>
    <property type="project" value="TreeGrafter"/>
</dbReference>
<reference evidence="11 12" key="1">
    <citation type="submission" date="2017-01" db="EMBL/GenBank/DDBJ databases">
        <title>Draft genome sequence of Diplodia seriata F98.1, a fungal species involved in grapevine trunk diseases.</title>
        <authorList>
            <person name="Robert-Siegwald G."/>
            <person name="Vallet J."/>
            <person name="Abou-Mansour E."/>
            <person name="Xu J."/>
            <person name="Rey P."/>
            <person name="Bertsch C."/>
            <person name="Rego C."/>
            <person name="Larignon P."/>
            <person name="Fontaine F."/>
            <person name="Lebrun M.-H."/>
        </authorList>
    </citation>
    <scope>NUCLEOTIDE SEQUENCE [LARGE SCALE GENOMIC DNA]</scope>
    <source>
        <strain evidence="11 12">F98.1</strain>
    </source>
</reference>
<comment type="caution">
    <text evidence="11">The sequence shown here is derived from an EMBL/GenBank/DDBJ whole genome shotgun (WGS) entry which is preliminary data.</text>
</comment>
<proteinExistence type="inferred from homology"/>
<dbReference type="Gene3D" id="3.60.130.10">
    <property type="entry name" value="Clavaminate synthase-like"/>
    <property type="match status" value="1"/>
</dbReference>
<dbReference type="GO" id="GO:0005506">
    <property type="term" value="F:iron ion binding"/>
    <property type="evidence" value="ECO:0007669"/>
    <property type="project" value="InterPro"/>
</dbReference>
<feature type="domain" description="TauD/TfdA-like" evidence="10">
    <location>
        <begin position="7"/>
        <end position="232"/>
    </location>
</feature>
<evidence type="ECO:0000256" key="7">
    <source>
        <dbReference type="ARBA" id="ARBA00022964"/>
    </source>
</evidence>
<keyword evidence="8" id="KW-0560">Oxidoreductase</keyword>
<evidence type="ECO:0000256" key="2">
    <source>
        <dbReference type="ARBA" id="ARBA00001961"/>
    </source>
</evidence>
<dbReference type="PANTHER" id="PTHR10696:SF51">
    <property type="entry name" value="TRIMETHYLLYSINE DIOXYGENASE, MITOCHONDRIAL"/>
    <property type="match status" value="1"/>
</dbReference>
<evidence type="ECO:0000256" key="8">
    <source>
        <dbReference type="ARBA" id="ARBA00023002"/>
    </source>
</evidence>
<comment type="cofactor">
    <cofactor evidence="2">
        <name>L-ascorbate</name>
        <dbReference type="ChEBI" id="CHEBI:38290"/>
    </cofactor>
</comment>
<evidence type="ECO:0000313" key="11">
    <source>
        <dbReference type="EMBL" id="OMP81979.1"/>
    </source>
</evidence>
<dbReference type="InterPro" id="IPR050411">
    <property type="entry name" value="AlphaKG_dependent_hydroxylases"/>
</dbReference>
<comment type="pathway">
    <text evidence="3">Amine and polyamine biosynthesis; carnitine biosynthesis.</text>
</comment>
<gene>
    <name evidence="11" type="ORF">BK809_0006288</name>
</gene>
<comment type="cofactor">
    <cofactor evidence="1">
        <name>Fe(2+)</name>
        <dbReference type="ChEBI" id="CHEBI:29033"/>
    </cofactor>
</comment>
<dbReference type="EMBL" id="MSZU01000114">
    <property type="protein sequence ID" value="OMP81979.1"/>
    <property type="molecule type" value="Genomic_DNA"/>
</dbReference>
<dbReference type="InterPro" id="IPR003819">
    <property type="entry name" value="TauD/TfdA-like"/>
</dbReference>